<accession>A0ABQ9HLV2</accession>
<name>A0ABQ9HLV2_9NEOP</name>
<organism evidence="1 2">
    <name type="scientific">Dryococelus australis</name>
    <dbReference type="NCBI Taxonomy" id="614101"/>
    <lineage>
        <taxon>Eukaryota</taxon>
        <taxon>Metazoa</taxon>
        <taxon>Ecdysozoa</taxon>
        <taxon>Arthropoda</taxon>
        <taxon>Hexapoda</taxon>
        <taxon>Insecta</taxon>
        <taxon>Pterygota</taxon>
        <taxon>Neoptera</taxon>
        <taxon>Polyneoptera</taxon>
        <taxon>Phasmatodea</taxon>
        <taxon>Verophasmatodea</taxon>
        <taxon>Anareolatae</taxon>
        <taxon>Phasmatidae</taxon>
        <taxon>Eurycanthinae</taxon>
        <taxon>Dryococelus</taxon>
    </lineage>
</organism>
<reference evidence="1 2" key="1">
    <citation type="submission" date="2023-02" db="EMBL/GenBank/DDBJ databases">
        <title>LHISI_Scaffold_Assembly.</title>
        <authorList>
            <person name="Stuart O.P."/>
            <person name="Cleave R."/>
            <person name="Magrath M.J.L."/>
            <person name="Mikheyev A.S."/>
        </authorList>
    </citation>
    <scope>NUCLEOTIDE SEQUENCE [LARGE SCALE GENOMIC DNA]</scope>
    <source>
        <strain evidence="1">Daus_M_001</strain>
        <tissue evidence="1">Leg muscle</tissue>
    </source>
</reference>
<proteinExistence type="predicted"/>
<keyword evidence="2" id="KW-1185">Reference proteome</keyword>
<dbReference type="EMBL" id="JARBHB010000004">
    <property type="protein sequence ID" value="KAJ8885328.1"/>
    <property type="molecule type" value="Genomic_DNA"/>
</dbReference>
<gene>
    <name evidence="1" type="ORF">PR048_011525</name>
</gene>
<comment type="caution">
    <text evidence="1">The sequence shown here is derived from an EMBL/GenBank/DDBJ whole genome shotgun (WGS) entry which is preliminary data.</text>
</comment>
<evidence type="ECO:0000313" key="1">
    <source>
        <dbReference type="EMBL" id="KAJ8885328.1"/>
    </source>
</evidence>
<sequence length="142" mass="16371">MAENIGWQYTLRKEELCTFLQDHSLPNSPEAAVSDLWQIAVAFWRNRPHEGSFVDGISGESWDYIYYFHRPEEDLMEFVKSIITHLRALGLDIPEMELVNIILENIASHVRAACSIAELRALAVEIEGRLSAAYEYRSIFPR</sequence>
<evidence type="ECO:0000313" key="2">
    <source>
        <dbReference type="Proteomes" id="UP001159363"/>
    </source>
</evidence>
<protein>
    <submittedName>
        <fullName evidence="1">Uncharacterized protein</fullName>
    </submittedName>
</protein>
<dbReference type="Proteomes" id="UP001159363">
    <property type="component" value="Chromosome X"/>
</dbReference>